<evidence type="ECO:0000313" key="5">
    <source>
        <dbReference type="EMBL" id="GLS83408.1"/>
    </source>
</evidence>
<dbReference type="InterPro" id="IPR045569">
    <property type="entry name" value="Metalloprtase-TldD/E_C"/>
</dbReference>
<dbReference type="Proteomes" id="UP001157439">
    <property type="component" value="Unassembled WGS sequence"/>
</dbReference>
<evidence type="ECO:0000313" key="6">
    <source>
        <dbReference type="Proteomes" id="UP001157439"/>
    </source>
</evidence>
<dbReference type="InterPro" id="IPR047657">
    <property type="entry name" value="PmbA"/>
</dbReference>
<dbReference type="NCBIfam" id="NF008268">
    <property type="entry name" value="PRK11040.1"/>
    <property type="match status" value="1"/>
</dbReference>
<dbReference type="PANTHER" id="PTHR43421:SF1">
    <property type="entry name" value="METALLOPROTEASE PMBA"/>
    <property type="match status" value="1"/>
</dbReference>
<reference evidence="5 6" key="1">
    <citation type="journal article" date="2014" name="Int. J. Syst. Evol. Microbiol.">
        <title>Complete genome sequence of Corynebacterium casei LMG S-19264T (=DSM 44701T), isolated from a smear-ripened cheese.</title>
        <authorList>
            <consortium name="US DOE Joint Genome Institute (JGI-PGF)"/>
            <person name="Walter F."/>
            <person name="Albersmeier A."/>
            <person name="Kalinowski J."/>
            <person name="Ruckert C."/>
        </authorList>
    </citation>
    <scope>NUCLEOTIDE SEQUENCE [LARGE SCALE GENOMIC DNA]</scope>
    <source>
        <strain evidence="5 6">NBRC 112785</strain>
    </source>
</reference>
<keyword evidence="6" id="KW-1185">Reference proteome</keyword>
<dbReference type="Gene3D" id="3.30.2290.10">
    <property type="entry name" value="PmbA/TldD superfamily"/>
    <property type="match status" value="1"/>
</dbReference>
<dbReference type="InterPro" id="IPR035068">
    <property type="entry name" value="TldD/PmbA_N"/>
</dbReference>
<evidence type="ECO:0000259" key="4">
    <source>
        <dbReference type="Pfam" id="PF19290"/>
    </source>
</evidence>
<dbReference type="InterPro" id="IPR036059">
    <property type="entry name" value="TldD/PmbA_sf"/>
</dbReference>
<evidence type="ECO:0000259" key="2">
    <source>
        <dbReference type="Pfam" id="PF01523"/>
    </source>
</evidence>
<dbReference type="Pfam" id="PF01523">
    <property type="entry name" value="PmbA_TldD_1st"/>
    <property type="match status" value="1"/>
</dbReference>
<feature type="domain" description="Metalloprotease TldD/E N-terminal" evidence="2">
    <location>
        <begin position="32"/>
        <end position="96"/>
    </location>
</feature>
<dbReference type="RefSeq" id="WP_095497039.1">
    <property type="nucleotide sequence ID" value="NZ_BSPO01000002.1"/>
</dbReference>
<accession>A0AA37TPQ6</accession>
<evidence type="ECO:0000256" key="1">
    <source>
        <dbReference type="ARBA" id="ARBA00005836"/>
    </source>
</evidence>
<proteinExistence type="inferred from homology"/>
<dbReference type="GO" id="GO:0008237">
    <property type="term" value="F:metallopeptidase activity"/>
    <property type="evidence" value="ECO:0007669"/>
    <property type="project" value="InterPro"/>
</dbReference>
<evidence type="ECO:0000259" key="3">
    <source>
        <dbReference type="Pfam" id="PF19289"/>
    </source>
</evidence>
<dbReference type="AlphaFoldDB" id="A0AA37TPQ6"/>
<dbReference type="GO" id="GO:0006508">
    <property type="term" value="P:proteolysis"/>
    <property type="evidence" value="ECO:0007669"/>
    <property type="project" value="InterPro"/>
</dbReference>
<sequence>MTQQKLDSELERLKQAVAVAVEQATTLGADQAEVAISRQQGLSVGTRMKEVETVEFNQDGALGISLYLNGCKGTSSTSDLSPEAIEQAVKAAFSIAKYTQADEANGLADSELMATDPKDLDLCHPQDFTPEQLQALAIRAESAAMDAGIEHSDGAHASAHTGLKVYGNSHGFLHGKLTSRYGISMVAIAEQDGKMQRDYDYTSARRFDELWTPEQVGQGAAEKVLSHLGARKLETQTLPVLFQKEVATGLIGHLVHAISGGALYRKSSFLLDKLGEVVFPSWFNIHENPWIKGGLGSAAYDSEGVATKPADIITDGVLAQYLLTSYSARRMGMQTTGHAGGIYNWHIQDTGVDFQQILKQMDKGILVTEVMGQGVNTVNGDYSRGAAGFYVENGEIQYPVEEFTIAANLKDMFANIVAIDNERETRSAIGTGAVLVESMKIAGN</sequence>
<dbReference type="Pfam" id="PF19289">
    <property type="entry name" value="PmbA_TldD_3rd"/>
    <property type="match status" value="1"/>
</dbReference>
<protein>
    <submittedName>
        <fullName evidence="5">Peptidase PMbA</fullName>
    </submittedName>
</protein>
<organism evidence="5 6">
    <name type="scientific">Paraferrimonas haliotis</name>
    <dbReference type="NCBI Taxonomy" id="2013866"/>
    <lineage>
        <taxon>Bacteria</taxon>
        <taxon>Pseudomonadati</taxon>
        <taxon>Pseudomonadota</taxon>
        <taxon>Gammaproteobacteria</taxon>
        <taxon>Alteromonadales</taxon>
        <taxon>Ferrimonadaceae</taxon>
        <taxon>Paraferrimonas</taxon>
    </lineage>
</organism>
<dbReference type="GO" id="GO:0005829">
    <property type="term" value="C:cytosol"/>
    <property type="evidence" value="ECO:0007669"/>
    <property type="project" value="TreeGrafter"/>
</dbReference>
<feature type="domain" description="Metalloprotease TldD/E C-terminal" evidence="3">
    <location>
        <begin position="235"/>
        <end position="443"/>
    </location>
</feature>
<dbReference type="Pfam" id="PF19290">
    <property type="entry name" value="PmbA_TldD_2nd"/>
    <property type="match status" value="1"/>
</dbReference>
<name>A0AA37TPQ6_9GAMM</name>
<dbReference type="SUPFAM" id="SSF111283">
    <property type="entry name" value="Putative modulator of DNA gyrase, PmbA/TldD"/>
    <property type="match status" value="1"/>
</dbReference>
<dbReference type="EMBL" id="BSPO01000002">
    <property type="protein sequence ID" value="GLS83408.1"/>
    <property type="molecule type" value="Genomic_DNA"/>
</dbReference>
<comment type="similarity">
    <text evidence="1">Belongs to the peptidase U62 family.</text>
</comment>
<dbReference type="PANTHER" id="PTHR43421">
    <property type="entry name" value="METALLOPROTEASE PMBA"/>
    <property type="match status" value="1"/>
</dbReference>
<gene>
    <name evidence="5" type="primary">tldE</name>
    <name evidence="5" type="ORF">GCM10007894_13850</name>
</gene>
<comment type="caution">
    <text evidence="5">The sequence shown here is derived from an EMBL/GenBank/DDBJ whole genome shotgun (WGS) entry which is preliminary data.</text>
</comment>
<feature type="domain" description="Metalloprotease TldD/E central" evidence="4">
    <location>
        <begin position="124"/>
        <end position="228"/>
    </location>
</feature>
<dbReference type="InterPro" id="IPR045570">
    <property type="entry name" value="Metalloprtase-TldD/E_cen_dom"/>
</dbReference>
<dbReference type="InterPro" id="IPR002510">
    <property type="entry name" value="Metalloprtase-TldD/E_N"/>
</dbReference>